<dbReference type="AlphaFoldDB" id="A0AA40EFC4"/>
<dbReference type="EMBL" id="JAUKTV010000006">
    <property type="protein sequence ID" value="KAK0736312.1"/>
    <property type="molecule type" value="Genomic_DNA"/>
</dbReference>
<sequence>MLMRMPPPLKSVVADFLSAEFDCKISPSRIGTRTLAGGLERWVGTLGRNKREQKKDLLVVLGFNVLSMLPKKKVDDAQEAGEEKEEGKEKQGLNTVDVIIPWNDLLKFARIGRMIEQDEIERRYEDGGVGYGREFRETRQALAGKLREEGWEWRDEGQQPFTEALSEYLKKIMALKLFHPAVRIVKVACSGFVMAEGKFKIFETMDRVAVVDLLGSMCEKAMVQEIQ</sequence>
<dbReference type="Proteomes" id="UP001172159">
    <property type="component" value="Unassembled WGS sequence"/>
</dbReference>
<comment type="caution">
    <text evidence="1">The sequence shown here is derived from an EMBL/GenBank/DDBJ whole genome shotgun (WGS) entry which is preliminary data.</text>
</comment>
<gene>
    <name evidence="1" type="ORF">B0T21DRAFT_366699</name>
</gene>
<dbReference type="InterPro" id="IPR025204">
    <property type="entry name" value="CENP-L"/>
</dbReference>
<reference evidence="1" key="1">
    <citation type="submission" date="2023-06" db="EMBL/GenBank/DDBJ databases">
        <title>Genome-scale phylogeny and comparative genomics of the fungal order Sordariales.</title>
        <authorList>
            <consortium name="Lawrence Berkeley National Laboratory"/>
            <person name="Hensen N."/>
            <person name="Bonometti L."/>
            <person name="Westerberg I."/>
            <person name="Brannstrom I.O."/>
            <person name="Guillou S."/>
            <person name="Cros-Aarteil S."/>
            <person name="Calhoun S."/>
            <person name="Haridas S."/>
            <person name="Kuo A."/>
            <person name="Mondo S."/>
            <person name="Pangilinan J."/>
            <person name="Riley R."/>
            <person name="Labutti K."/>
            <person name="Andreopoulos B."/>
            <person name="Lipzen A."/>
            <person name="Chen C."/>
            <person name="Yanf M."/>
            <person name="Daum C."/>
            <person name="Ng V."/>
            <person name="Clum A."/>
            <person name="Steindorff A."/>
            <person name="Ohm R."/>
            <person name="Martin F."/>
            <person name="Silar P."/>
            <person name="Natvig D."/>
            <person name="Lalanne C."/>
            <person name="Gautier V."/>
            <person name="Ament-Velasquez S.L."/>
            <person name="Kruys A."/>
            <person name="Hutchinson M.I."/>
            <person name="Powell A.J."/>
            <person name="Barry K."/>
            <person name="Miller A.N."/>
            <person name="Grigoriev I.V."/>
            <person name="Debuchy R."/>
            <person name="Gladieux P."/>
            <person name="Thoren M.H."/>
            <person name="Johannesson H."/>
        </authorList>
    </citation>
    <scope>NUCLEOTIDE SEQUENCE</scope>
    <source>
        <strain evidence="1">CBS 540.89</strain>
    </source>
</reference>
<keyword evidence="2" id="KW-1185">Reference proteome</keyword>
<protein>
    <submittedName>
        <fullName evidence="1">Centromere subunit L</fullName>
    </submittedName>
</protein>
<dbReference type="Pfam" id="PF13092">
    <property type="entry name" value="CENP-L"/>
    <property type="match status" value="1"/>
</dbReference>
<name>A0AA40EFC4_9PEZI</name>
<organism evidence="1 2">
    <name type="scientific">Apiosordaria backusii</name>
    <dbReference type="NCBI Taxonomy" id="314023"/>
    <lineage>
        <taxon>Eukaryota</taxon>
        <taxon>Fungi</taxon>
        <taxon>Dikarya</taxon>
        <taxon>Ascomycota</taxon>
        <taxon>Pezizomycotina</taxon>
        <taxon>Sordariomycetes</taxon>
        <taxon>Sordariomycetidae</taxon>
        <taxon>Sordariales</taxon>
        <taxon>Lasiosphaeriaceae</taxon>
        <taxon>Apiosordaria</taxon>
    </lineage>
</organism>
<evidence type="ECO:0000313" key="2">
    <source>
        <dbReference type="Proteomes" id="UP001172159"/>
    </source>
</evidence>
<proteinExistence type="predicted"/>
<accession>A0AA40EFC4</accession>
<evidence type="ECO:0000313" key="1">
    <source>
        <dbReference type="EMBL" id="KAK0736312.1"/>
    </source>
</evidence>